<name>F0BG10_9XANT</name>
<dbReference type="InterPro" id="IPR005625">
    <property type="entry name" value="PepSY-ass_TM"/>
</dbReference>
<evidence type="ECO:0000256" key="1">
    <source>
        <dbReference type="SAM" id="MobiDB-lite"/>
    </source>
</evidence>
<dbReference type="Proteomes" id="UP000003299">
    <property type="component" value="Unassembled WGS sequence"/>
</dbReference>
<feature type="compositionally biased region" description="Gly residues" evidence="1">
    <location>
        <begin position="455"/>
        <end position="478"/>
    </location>
</feature>
<feature type="transmembrane region" description="Helical" evidence="2">
    <location>
        <begin position="390"/>
        <end position="413"/>
    </location>
</feature>
<gene>
    <name evidence="4" type="ORF">XVE_3174</name>
</gene>
<evidence type="ECO:0000313" key="4">
    <source>
        <dbReference type="EMBL" id="EGD08557.1"/>
    </source>
</evidence>
<dbReference type="eggNOG" id="COG1262">
    <property type="taxonomic scope" value="Bacteria"/>
</dbReference>
<dbReference type="SUPFAM" id="SSF56436">
    <property type="entry name" value="C-type lectin-like"/>
    <property type="match status" value="1"/>
</dbReference>
<dbReference type="InterPro" id="IPR005532">
    <property type="entry name" value="SUMF_dom"/>
</dbReference>
<dbReference type="eggNOG" id="COG3182">
    <property type="taxonomic scope" value="Bacteria"/>
</dbReference>
<evidence type="ECO:0000256" key="2">
    <source>
        <dbReference type="SAM" id="Phobius"/>
    </source>
</evidence>
<dbReference type="Pfam" id="PF03929">
    <property type="entry name" value="PepSY_TM"/>
    <property type="match status" value="1"/>
</dbReference>
<feature type="transmembrane region" description="Helical" evidence="2">
    <location>
        <begin position="192"/>
        <end position="222"/>
    </location>
</feature>
<dbReference type="AlphaFoldDB" id="F0BG10"/>
<dbReference type="GO" id="GO:0120147">
    <property type="term" value="F:formylglycine-generating oxidase activity"/>
    <property type="evidence" value="ECO:0007669"/>
    <property type="project" value="TreeGrafter"/>
</dbReference>
<evidence type="ECO:0000259" key="3">
    <source>
        <dbReference type="Pfam" id="PF03781"/>
    </source>
</evidence>
<dbReference type="InterPro" id="IPR016187">
    <property type="entry name" value="CTDL_fold"/>
</dbReference>
<accession>F0BG10</accession>
<feature type="transmembrane region" description="Helical" evidence="2">
    <location>
        <begin position="146"/>
        <end position="171"/>
    </location>
</feature>
<organism evidence="4 5">
    <name type="scientific">Xanthomonas vesicatoria ATCC 35937</name>
    <dbReference type="NCBI Taxonomy" id="925775"/>
    <lineage>
        <taxon>Bacteria</taxon>
        <taxon>Pseudomonadati</taxon>
        <taxon>Pseudomonadota</taxon>
        <taxon>Gammaproteobacteria</taxon>
        <taxon>Lysobacterales</taxon>
        <taxon>Lysobacteraceae</taxon>
        <taxon>Xanthomonas</taxon>
    </lineage>
</organism>
<comment type="caution">
    <text evidence="4">The sequence shown here is derived from an EMBL/GenBank/DDBJ whole genome shotgun (WGS) entry which is preliminary data.</text>
</comment>
<keyword evidence="2" id="KW-0472">Membrane</keyword>
<protein>
    <recommendedName>
        <fullName evidence="3">Sulfatase-modifying factor enzyme-like domain-containing protein</fullName>
    </recommendedName>
</protein>
<keyword evidence="2" id="KW-0812">Transmembrane</keyword>
<feature type="domain" description="Sulfatase-modifying factor enzyme-like" evidence="3">
    <location>
        <begin position="761"/>
        <end position="1035"/>
    </location>
</feature>
<reference evidence="4 5" key="1">
    <citation type="journal article" date="2011" name="BMC Genomics">
        <title>Comparative genomics reveals diversity among xanthomonads infecting tomato and pepper.</title>
        <authorList>
            <person name="Potnis N."/>
            <person name="Krasileva K."/>
            <person name="Chow V."/>
            <person name="Almeida N.F."/>
            <person name="Patil P.B."/>
            <person name="Ryan R.P."/>
            <person name="Sharlach M."/>
            <person name="Behlau F."/>
            <person name="Dow J.M."/>
            <person name="Momol M.T."/>
            <person name="White F.F."/>
            <person name="Preston J.F."/>
            <person name="Vinatzer B.A."/>
            <person name="Koebnik R."/>
            <person name="Setubal J.C."/>
            <person name="Norman D.J."/>
            <person name="Staskawicz B.J."/>
            <person name="Jones J.B."/>
        </authorList>
    </citation>
    <scope>NUCLEOTIDE SEQUENCE [LARGE SCALE GENOMIC DNA]</scope>
    <source>
        <strain evidence="4 5">ATCC 35937</strain>
    </source>
</reference>
<dbReference type="Gene3D" id="3.90.1580.10">
    <property type="entry name" value="paralog of FGE (formylglycine-generating enzyme)"/>
    <property type="match status" value="1"/>
</dbReference>
<dbReference type="EMBL" id="AEQV01000118">
    <property type="protein sequence ID" value="EGD08557.1"/>
    <property type="molecule type" value="Genomic_DNA"/>
</dbReference>
<dbReference type="InterPro" id="IPR051043">
    <property type="entry name" value="Sulfatase_Mod_Factor_Kinase"/>
</dbReference>
<proteinExistence type="predicted"/>
<dbReference type="InterPro" id="IPR042095">
    <property type="entry name" value="SUMF_sf"/>
</dbReference>
<dbReference type="PANTHER" id="PTHR23150">
    <property type="entry name" value="SULFATASE MODIFYING FACTOR 1, 2"/>
    <property type="match status" value="1"/>
</dbReference>
<evidence type="ECO:0000313" key="5">
    <source>
        <dbReference type="Proteomes" id="UP000003299"/>
    </source>
</evidence>
<feature type="transmembrane region" description="Helical" evidence="2">
    <location>
        <begin position="348"/>
        <end position="369"/>
    </location>
</feature>
<feature type="region of interest" description="Disordered" evidence="1">
    <location>
        <begin position="432"/>
        <end position="484"/>
    </location>
</feature>
<sequence length="1037" mass="111202">MKAATLRAFLSVHSWMGLLAGMALFIAFYAGAITVFTHELSTWQVAPAVIEKAPNDPVDAAQSLLDTVIATHPQVADAFLLLLPGDHGPIPRLYWYGAQADASGGMRQYQAAPDGGLLELPQRVGFADFLYDLHFTAGLPRVAGTYLFGVVSVLYGLALVSGVVLYAPVFFKDLFALRVGANLKRLWQDAHNLVGMLSLPFHVIFAWSGAVLCLGVLLLAPFQFLVFDGKLMQILEPDFELAPHVAPAKRAAPLLPVATLLERARSASPGFVPESLAYHDAGDANARVEVYGRHDQHRLNTLGGVALDATTGQVLRVLAPATMSPGTAALRGLQALHFGNFGHAPVRWLYFLLGLGGAFLFYSGNLLWIETRRKRRLVDQPRRTHAMARLTVGVCLGSVAGISAVFIAARLLAPGQERDVYYAVFAAGGGGGPAPPPPPPPPPPPHPPPPPPHPGGGGGKRGGGGGEGGWGGGGGGGHPPAVDLGEEPLAQARKRAGQALQEDRLYRDADDAIPLYLAIQQRAGGKDAASQRGLEQARARLIERGQALVAQTDRQDDALEQARELAIVALALAPQDPTVRALQREVETAQRVLGFNRAGEEDLRGGRLGEDGNGALANFRDAAQLDPDNPRTRQGLAAVESGLLERAEQAADAADFIGARYWLQMAGQVRDRAPTIADARARIERTRRGQIAALHDAGLHDLTSPRGLKAAGETLAEVLRIADPGDPMAGDLRRRLELATHYGSFRPGQVFTDGLKVGGRGPQMIVVPHGAFQMGASDTEPGASDNERPAHYVRFSRGFALSITEVTVAEFRQFVEATGARPRATRRGHSVVYDERSGNFIRRSGVDWQSDYNGAQAAPNSPVMHVSIRDAEAYASWLSEQTGRHYHVPSEAEFEYAVRAGTTGRYPWGKAGSPPPDAGNFTGGNDVSRSGRHWNNGFVGYGDGFWGPAPVGSFRANAWGLHDMGGNLSEWVADCWHASYRRAPADGAAWFNPGCRQRMIRGGSWANSPQQTRAAWRQSQDSDTTSARIGFRLARGI</sequence>
<dbReference type="PANTHER" id="PTHR23150:SF35">
    <property type="entry name" value="BLL6746 PROTEIN"/>
    <property type="match status" value="1"/>
</dbReference>
<keyword evidence="2" id="KW-1133">Transmembrane helix</keyword>
<feature type="transmembrane region" description="Helical" evidence="2">
    <location>
        <begin position="12"/>
        <end position="36"/>
    </location>
</feature>
<feature type="compositionally biased region" description="Pro residues" evidence="1">
    <location>
        <begin position="433"/>
        <end position="454"/>
    </location>
</feature>
<dbReference type="Pfam" id="PF03781">
    <property type="entry name" value="FGE-sulfatase"/>
    <property type="match status" value="1"/>
</dbReference>